<sequence>MKRDINFYGAIAEIVAAFAIVASLLFVGFQFRASQTLSAREADISLVEMGQQQMLAIIESDVLADIIVRAETDRELLNEAEELRYLTLQHYFFDSWESGFLYHQDGILTDDAWRDWDVWYARMARSRPPWAWAENRIHYTDPDFRAHVDAAMDMEDAE</sequence>
<feature type="transmembrane region" description="Helical" evidence="1">
    <location>
        <begin position="7"/>
        <end position="29"/>
    </location>
</feature>
<comment type="caution">
    <text evidence="2">The sequence shown here is derived from an EMBL/GenBank/DDBJ whole genome shotgun (WGS) entry which is preliminary data.</text>
</comment>
<keyword evidence="1" id="KW-1133">Transmembrane helix</keyword>
<accession>A0ABU7LPU9</accession>
<keyword evidence="1" id="KW-0812">Transmembrane</keyword>
<gene>
    <name evidence="2" type="ORF">V0U79_06125</name>
</gene>
<reference evidence="2 3" key="1">
    <citation type="submission" date="2024-01" db="EMBL/GenBank/DDBJ databases">
        <title>Hyphobacterium bacterium isolated from marine sediment.</title>
        <authorList>
            <person name="Zhao S."/>
        </authorList>
    </citation>
    <scope>NUCLEOTIDE SEQUENCE [LARGE SCALE GENOMIC DNA]</scope>
    <source>
        <strain evidence="3">HN65</strain>
    </source>
</reference>
<evidence type="ECO:0000313" key="3">
    <source>
        <dbReference type="Proteomes" id="UP001354971"/>
    </source>
</evidence>
<proteinExistence type="predicted"/>
<evidence type="ECO:0000256" key="1">
    <source>
        <dbReference type="SAM" id="Phobius"/>
    </source>
</evidence>
<keyword evidence="1" id="KW-0472">Membrane</keyword>
<name>A0ABU7LPU9_9PROT</name>
<dbReference type="RefSeq" id="WP_330198595.1">
    <property type="nucleotide sequence ID" value="NZ_JAZDRP010000003.1"/>
</dbReference>
<evidence type="ECO:0000313" key="2">
    <source>
        <dbReference type="EMBL" id="MEE2525936.1"/>
    </source>
</evidence>
<keyword evidence="3" id="KW-1185">Reference proteome</keyword>
<organism evidence="2 3">
    <name type="scientific">Hyphobacterium lacteum</name>
    <dbReference type="NCBI Taxonomy" id="3116575"/>
    <lineage>
        <taxon>Bacteria</taxon>
        <taxon>Pseudomonadati</taxon>
        <taxon>Pseudomonadota</taxon>
        <taxon>Alphaproteobacteria</taxon>
        <taxon>Maricaulales</taxon>
        <taxon>Maricaulaceae</taxon>
        <taxon>Hyphobacterium</taxon>
    </lineage>
</organism>
<dbReference type="EMBL" id="JAZDRP010000003">
    <property type="protein sequence ID" value="MEE2525936.1"/>
    <property type="molecule type" value="Genomic_DNA"/>
</dbReference>
<protein>
    <submittedName>
        <fullName evidence="2">Uncharacterized protein</fullName>
    </submittedName>
</protein>
<dbReference type="Proteomes" id="UP001354971">
    <property type="component" value="Unassembled WGS sequence"/>
</dbReference>